<comment type="caution">
    <text evidence="1">The sequence shown here is derived from an EMBL/GenBank/DDBJ whole genome shotgun (WGS) entry which is preliminary data.</text>
</comment>
<evidence type="ECO:0000313" key="2">
    <source>
        <dbReference type="Proteomes" id="UP000533429"/>
    </source>
</evidence>
<gene>
    <name evidence="1" type="ORF">HWA77_24880</name>
</gene>
<proteinExistence type="predicted"/>
<sequence>MEHYKVYELACDTFPESQLQAMVVPLMANSFNLKQIDDGNFCINDDVVPLDRINQFRRNTLTMPSCIAALGESPAEDGYRLGEKLEHLTRIEVESFLVRNVKTQNRIHYIVHEKGPSELELVLAAFVSSPQKQKKILLDRCCSTNDADQEYILMTVELVTTLPHEQRAAILEMEVTRLNQILKSQDYFAEINNSEHPSSLTIAIFPHELTHAMSVIVAMITSFNLRNKIDLSTAYLFVDYEI</sequence>
<protein>
    <submittedName>
        <fullName evidence="1">Uncharacterized protein</fullName>
    </submittedName>
</protein>
<name>A0A850R0D2_PHODD</name>
<reference evidence="1 2" key="1">
    <citation type="submission" date="2020-06" db="EMBL/GenBank/DDBJ databases">
        <title>Photobacterium damselae subsp. damselae comparative genomics.</title>
        <authorList>
            <person name="Osorio C.R."/>
        </authorList>
    </citation>
    <scope>NUCLEOTIDE SEQUENCE [LARGE SCALE GENOMIC DNA]</scope>
    <source>
        <strain evidence="1 2">TW250/03</strain>
    </source>
</reference>
<evidence type="ECO:0000313" key="1">
    <source>
        <dbReference type="EMBL" id="NVP03444.1"/>
    </source>
</evidence>
<accession>A0A850R0D2</accession>
<dbReference type="AlphaFoldDB" id="A0A850R0D2"/>
<dbReference type="Proteomes" id="UP000533429">
    <property type="component" value="Unassembled WGS sequence"/>
</dbReference>
<dbReference type="EMBL" id="JABXOR010001611">
    <property type="protein sequence ID" value="NVP03444.1"/>
    <property type="molecule type" value="Genomic_DNA"/>
</dbReference>
<organism evidence="1 2">
    <name type="scientific">Photobacterium damselae subsp. damselae</name>
    <name type="common">Listonella damsela</name>
    <dbReference type="NCBI Taxonomy" id="85581"/>
    <lineage>
        <taxon>Bacteria</taxon>
        <taxon>Pseudomonadati</taxon>
        <taxon>Pseudomonadota</taxon>
        <taxon>Gammaproteobacteria</taxon>
        <taxon>Vibrionales</taxon>
        <taxon>Vibrionaceae</taxon>
        <taxon>Photobacterium</taxon>
    </lineage>
</organism>